<comment type="subcellular location">
    <subcellularLocation>
        <location evidence="1">Cell membrane</location>
        <topology evidence="1">Multi-pass membrane protein</topology>
    </subcellularLocation>
</comment>
<dbReference type="InterPro" id="IPR001851">
    <property type="entry name" value="ABC_transp_permease"/>
</dbReference>
<evidence type="ECO:0000256" key="1">
    <source>
        <dbReference type="ARBA" id="ARBA00004651"/>
    </source>
</evidence>
<evidence type="ECO:0000256" key="2">
    <source>
        <dbReference type="ARBA" id="ARBA00022475"/>
    </source>
</evidence>
<keyword evidence="3 6" id="KW-0812">Transmembrane</keyword>
<organism evidence="7 8">
    <name type="scientific">Thalassobaculum fulvum</name>
    <dbReference type="NCBI Taxonomy" id="1633335"/>
    <lineage>
        <taxon>Bacteria</taxon>
        <taxon>Pseudomonadati</taxon>
        <taxon>Pseudomonadota</taxon>
        <taxon>Alphaproteobacteria</taxon>
        <taxon>Rhodospirillales</taxon>
        <taxon>Thalassobaculaceae</taxon>
        <taxon>Thalassobaculum</taxon>
    </lineage>
</organism>
<feature type="transmembrane region" description="Helical" evidence="6">
    <location>
        <begin position="283"/>
        <end position="303"/>
    </location>
</feature>
<reference evidence="7" key="1">
    <citation type="journal article" date="2014" name="Int. J. Syst. Evol. Microbiol.">
        <title>Complete genome sequence of Corynebacterium casei LMG S-19264T (=DSM 44701T), isolated from a smear-ripened cheese.</title>
        <authorList>
            <consortium name="US DOE Joint Genome Institute (JGI-PGF)"/>
            <person name="Walter F."/>
            <person name="Albersmeier A."/>
            <person name="Kalinowski J."/>
            <person name="Ruckert C."/>
        </authorList>
    </citation>
    <scope>NUCLEOTIDE SEQUENCE</scope>
    <source>
        <strain evidence="7">KCTC 42651</strain>
    </source>
</reference>
<feature type="transmembrane region" description="Helical" evidence="6">
    <location>
        <begin position="12"/>
        <end position="31"/>
    </location>
</feature>
<evidence type="ECO:0000313" key="8">
    <source>
        <dbReference type="Proteomes" id="UP000630353"/>
    </source>
</evidence>
<evidence type="ECO:0000256" key="6">
    <source>
        <dbReference type="SAM" id="Phobius"/>
    </source>
</evidence>
<dbReference type="PANTHER" id="PTHR30482">
    <property type="entry name" value="HIGH-AFFINITY BRANCHED-CHAIN AMINO ACID TRANSPORT SYSTEM PERMEASE"/>
    <property type="match status" value="1"/>
</dbReference>
<dbReference type="EMBL" id="BMZS01000005">
    <property type="protein sequence ID" value="GHD51346.1"/>
    <property type="molecule type" value="Genomic_DNA"/>
</dbReference>
<keyword evidence="4 6" id="KW-1133">Transmembrane helix</keyword>
<sequence length="330" mass="33984">MFHQTPLKTGAVLLLATAAVVYAFTTGFFGLELLTEVAILAIVAIALDLVAGYGGMVSLCHGALYGVGAYAFASATVLLGWGGGAGMAMAVAGGGAFAWLIGAVSARTHGIFFIMATLAFGQMAYAYFFDSPLFGGSDGMPGIARLDLSGAGLDLNDSRGYALFCTVLALLAYALAATLLRSGFGRTLVGIRANEPRMRALGLPVWRHKAAAFGTSGALAGLAGALAAQHTMYVSPGLLHWTVSGELLIMVILGGLGTLVGAVLGAGVLVFVKHEVARFTDHWHMVVGLVLIATVLSGGRGIFGQIEFLWGRRGARRPEPAATEGSPDHA</sequence>
<keyword evidence="5 6" id="KW-0472">Membrane</keyword>
<evidence type="ECO:0000256" key="3">
    <source>
        <dbReference type="ARBA" id="ARBA00022692"/>
    </source>
</evidence>
<evidence type="ECO:0000256" key="4">
    <source>
        <dbReference type="ARBA" id="ARBA00022989"/>
    </source>
</evidence>
<feature type="transmembrane region" description="Helical" evidence="6">
    <location>
        <begin position="161"/>
        <end position="189"/>
    </location>
</feature>
<feature type="transmembrane region" description="Helical" evidence="6">
    <location>
        <begin position="111"/>
        <end position="129"/>
    </location>
</feature>
<dbReference type="Pfam" id="PF02653">
    <property type="entry name" value="BPD_transp_2"/>
    <property type="match status" value="1"/>
</dbReference>
<reference evidence="7" key="2">
    <citation type="submission" date="2020-09" db="EMBL/GenBank/DDBJ databases">
        <authorList>
            <person name="Sun Q."/>
            <person name="Kim S."/>
        </authorList>
    </citation>
    <scope>NUCLEOTIDE SEQUENCE</scope>
    <source>
        <strain evidence="7">KCTC 42651</strain>
    </source>
</reference>
<feature type="transmembrane region" description="Helical" evidence="6">
    <location>
        <begin position="37"/>
        <end position="56"/>
    </location>
</feature>
<dbReference type="GO" id="GO:0005886">
    <property type="term" value="C:plasma membrane"/>
    <property type="evidence" value="ECO:0007669"/>
    <property type="project" value="UniProtKB-SubCell"/>
</dbReference>
<dbReference type="AlphaFoldDB" id="A0A919CQ92"/>
<keyword evidence="8" id="KW-1185">Reference proteome</keyword>
<dbReference type="CDD" id="cd06581">
    <property type="entry name" value="TM_PBP1_LivM_like"/>
    <property type="match status" value="1"/>
</dbReference>
<feature type="transmembrane region" description="Helical" evidence="6">
    <location>
        <begin position="87"/>
        <end position="104"/>
    </location>
</feature>
<dbReference type="RefSeq" id="WP_189990135.1">
    <property type="nucleotide sequence ID" value="NZ_BMZS01000005.1"/>
</dbReference>
<evidence type="ECO:0000256" key="5">
    <source>
        <dbReference type="ARBA" id="ARBA00023136"/>
    </source>
</evidence>
<name>A0A919CQ92_9PROT</name>
<evidence type="ECO:0000313" key="7">
    <source>
        <dbReference type="EMBL" id="GHD51346.1"/>
    </source>
</evidence>
<proteinExistence type="predicted"/>
<dbReference type="InterPro" id="IPR043428">
    <property type="entry name" value="LivM-like"/>
</dbReference>
<dbReference type="GO" id="GO:0015658">
    <property type="term" value="F:branched-chain amino acid transmembrane transporter activity"/>
    <property type="evidence" value="ECO:0007669"/>
    <property type="project" value="InterPro"/>
</dbReference>
<comment type="caution">
    <text evidence="7">The sequence shown here is derived from an EMBL/GenBank/DDBJ whole genome shotgun (WGS) entry which is preliminary data.</text>
</comment>
<accession>A0A919CQ92</accession>
<gene>
    <name evidence="7" type="ORF">GCM10017083_25700</name>
</gene>
<keyword evidence="2" id="KW-1003">Cell membrane</keyword>
<feature type="transmembrane region" description="Helical" evidence="6">
    <location>
        <begin position="210"/>
        <end position="228"/>
    </location>
</feature>
<protein>
    <submittedName>
        <fullName evidence="7">Branched-chain amino acid ABC transporter permease</fullName>
    </submittedName>
</protein>
<dbReference type="Proteomes" id="UP000630353">
    <property type="component" value="Unassembled WGS sequence"/>
</dbReference>
<feature type="transmembrane region" description="Helical" evidence="6">
    <location>
        <begin position="248"/>
        <end position="271"/>
    </location>
</feature>
<dbReference type="PANTHER" id="PTHR30482:SF17">
    <property type="entry name" value="ABC TRANSPORTER ATP-BINDING PROTEIN"/>
    <property type="match status" value="1"/>
</dbReference>